<comment type="subcellular location">
    <subcellularLocation>
        <location evidence="1">Membrane</location>
        <topology evidence="1">Multi-pass membrane protein</topology>
    </subcellularLocation>
</comment>
<keyword evidence="3 5" id="KW-1133">Transmembrane helix</keyword>
<evidence type="ECO:0000256" key="1">
    <source>
        <dbReference type="ARBA" id="ARBA00004141"/>
    </source>
</evidence>
<feature type="transmembrane region" description="Helical" evidence="5">
    <location>
        <begin position="280"/>
        <end position="313"/>
    </location>
</feature>
<reference evidence="6 7" key="1">
    <citation type="submission" date="2017-10" db="EMBL/GenBank/DDBJ databases">
        <title>The draft genome sequence of Lewinella nigricans NBRC 102662.</title>
        <authorList>
            <person name="Wang K."/>
        </authorList>
    </citation>
    <scope>NUCLEOTIDE SEQUENCE [LARGE SCALE GENOMIC DNA]</scope>
    <source>
        <strain evidence="6 7">NBRC 102662</strain>
    </source>
</reference>
<feature type="transmembrane region" description="Helical" evidence="5">
    <location>
        <begin position="51"/>
        <end position="72"/>
    </location>
</feature>
<dbReference type="InterPro" id="IPR002293">
    <property type="entry name" value="AA/rel_permease1"/>
</dbReference>
<evidence type="ECO:0008006" key="8">
    <source>
        <dbReference type="Google" id="ProtNLM"/>
    </source>
</evidence>
<gene>
    <name evidence="6" type="ORF">CRP01_09870</name>
</gene>
<organism evidence="6 7">
    <name type="scientific">Flavilitoribacter nigricans (strain ATCC 23147 / DSM 23189 / NBRC 102662 / NCIMB 1420 / SS-2)</name>
    <name type="common">Lewinella nigricans</name>
    <dbReference type="NCBI Taxonomy" id="1122177"/>
    <lineage>
        <taxon>Bacteria</taxon>
        <taxon>Pseudomonadati</taxon>
        <taxon>Bacteroidota</taxon>
        <taxon>Saprospiria</taxon>
        <taxon>Saprospirales</taxon>
        <taxon>Lewinellaceae</taxon>
        <taxon>Flavilitoribacter</taxon>
    </lineage>
</organism>
<feature type="transmembrane region" description="Helical" evidence="5">
    <location>
        <begin position="334"/>
        <end position="353"/>
    </location>
</feature>
<feature type="transmembrane region" description="Helical" evidence="5">
    <location>
        <begin position="239"/>
        <end position="260"/>
    </location>
</feature>
<dbReference type="PANTHER" id="PTHR11785">
    <property type="entry name" value="AMINO ACID TRANSPORTER"/>
    <property type="match status" value="1"/>
</dbReference>
<protein>
    <recommendedName>
        <fullName evidence="8">Amino acid permease</fullName>
    </recommendedName>
</protein>
<dbReference type="Proteomes" id="UP000223913">
    <property type="component" value="Unassembled WGS sequence"/>
</dbReference>
<sequence>MLAEKNHSAPGLKRSLGLFEGITILIGITIGAGIYSTPQVIAGYQESFNDILWLWVIVGVFVYLGGLIYAELGTRLPNTGGEYLYLSRAFGPYVGFIFGWAQLFIIRTSPAAGLAIITVDYFEHFVNLTPFTHTALAILVILLLGTLNYVGIKQASIYQNISTIIKVGGLFLLVVAGLIMVQGQENLLAEELPSTSELGPFATFGATMMLIVFSYLGWDRVGYSAGEMKDPKRTIPLSLFWGIALVILTYLLAIFLYHYVLGMEGVRETKRVASDTATVLFGPVGAAIIAISVMFSASGSINGTMMTAPRVYYAMAKDKLFFRWFDYVHPTFRTPSRAIIAHCVWAIVILLVRQNFENIVAGMTFAVLIFYLFTTLALFKLRKQGVGGEGVYKVPLYPILPIFYFVGLLLLVFIRGYYEWEKSLIDLAFIATGIPFAWWFVSRR</sequence>
<evidence type="ECO:0000313" key="7">
    <source>
        <dbReference type="Proteomes" id="UP000223913"/>
    </source>
</evidence>
<dbReference type="EMBL" id="PDUD01000017">
    <property type="protein sequence ID" value="PHN06599.1"/>
    <property type="molecule type" value="Genomic_DNA"/>
</dbReference>
<feature type="transmembrane region" description="Helical" evidence="5">
    <location>
        <begin position="201"/>
        <end position="218"/>
    </location>
</feature>
<evidence type="ECO:0000256" key="5">
    <source>
        <dbReference type="SAM" id="Phobius"/>
    </source>
</evidence>
<accession>A0A2D0NEI9</accession>
<feature type="transmembrane region" description="Helical" evidence="5">
    <location>
        <begin position="16"/>
        <end position="36"/>
    </location>
</feature>
<proteinExistence type="predicted"/>
<evidence type="ECO:0000256" key="4">
    <source>
        <dbReference type="ARBA" id="ARBA00023136"/>
    </source>
</evidence>
<dbReference type="OrthoDB" id="9810109at2"/>
<dbReference type="PIRSF" id="PIRSF006060">
    <property type="entry name" value="AA_transporter"/>
    <property type="match status" value="1"/>
</dbReference>
<dbReference type="InterPro" id="IPR050598">
    <property type="entry name" value="AminoAcid_Transporter"/>
</dbReference>
<evidence type="ECO:0000256" key="2">
    <source>
        <dbReference type="ARBA" id="ARBA00022692"/>
    </source>
</evidence>
<dbReference type="GO" id="GO:0016020">
    <property type="term" value="C:membrane"/>
    <property type="evidence" value="ECO:0007669"/>
    <property type="project" value="UniProtKB-SubCell"/>
</dbReference>
<keyword evidence="4 5" id="KW-0472">Membrane</keyword>
<keyword evidence="7" id="KW-1185">Reference proteome</keyword>
<feature type="transmembrane region" description="Helical" evidence="5">
    <location>
        <begin position="424"/>
        <end position="441"/>
    </location>
</feature>
<evidence type="ECO:0000313" key="6">
    <source>
        <dbReference type="EMBL" id="PHN06599.1"/>
    </source>
</evidence>
<dbReference type="GO" id="GO:0015179">
    <property type="term" value="F:L-amino acid transmembrane transporter activity"/>
    <property type="evidence" value="ECO:0007669"/>
    <property type="project" value="TreeGrafter"/>
</dbReference>
<keyword evidence="2 5" id="KW-0812">Transmembrane</keyword>
<feature type="transmembrane region" description="Helical" evidence="5">
    <location>
        <begin position="399"/>
        <end position="418"/>
    </location>
</feature>
<evidence type="ECO:0000256" key="3">
    <source>
        <dbReference type="ARBA" id="ARBA00022989"/>
    </source>
</evidence>
<comment type="caution">
    <text evidence="6">The sequence shown here is derived from an EMBL/GenBank/DDBJ whole genome shotgun (WGS) entry which is preliminary data.</text>
</comment>
<feature type="transmembrane region" description="Helical" evidence="5">
    <location>
        <begin position="359"/>
        <end position="379"/>
    </location>
</feature>
<feature type="transmembrane region" description="Helical" evidence="5">
    <location>
        <begin position="131"/>
        <end position="151"/>
    </location>
</feature>
<dbReference type="PANTHER" id="PTHR11785:SF512">
    <property type="entry name" value="SOBREMESA, ISOFORM B"/>
    <property type="match status" value="1"/>
</dbReference>
<feature type="transmembrane region" description="Helical" evidence="5">
    <location>
        <begin position="163"/>
        <end position="181"/>
    </location>
</feature>
<feature type="transmembrane region" description="Helical" evidence="5">
    <location>
        <begin position="93"/>
        <end position="119"/>
    </location>
</feature>
<dbReference type="Pfam" id="PF13520">
    <property type="entry name" value="AA_permease_2"/>
    <property type="match status" value="1"/>
</dbReference>
<dbReference type="Gene3D" id="1.20.1740.10">
    <property type="entry name" value="Amino acid/polyamine transporter I"/>
    <property type="match status" value="1"/>
</dbReference>
<dbReference type="AlphaFoldDB" id="A0A2D0NEI9"/>
<name>A0A2D0NEI9_FLAN2</name>